<feature type="compositionally biased region" description="Basic residues" evidence="1">
    <location>
        <begin position="36"/>
        <end position="45"/>
    </location>
</feature>
<feature type="compositionally biased region" description="Basic and acidic residues" evidence="1">
    <location>
        <begin position="99"/>
        <end position="118"/>
    </location>
</feature>
<sequence>AQAPQRRPPPHGEVADVAGAHRPRGGPGRGRDRVGRLLRRRRGRRRYAEAGGGPRELELPSRLRRTLPGARPGRPSEHAAGQGPRSRGGDARVLPARPAVDRRLLRDRPDDRHPDHQCTRQLQPAGGHRVHVRRLRLRHQVGV</sequence>
<reference evidence="2" key="1">
    <citation type="submission" date="2020-02" db="EMBL/GenBank/DDBJ databases">
        <authorList>
            <person name="Meier V. D."/>
        </authorList>
    </citation>
    <scope>NUCLEOTIDE SEQUENCE</scope>
    <source>
        <strain evidence="2">AVDCRST_MAG34</strain>
    </source>
</reference>
<dbReference type="AlphaFoldDB" id="A0A6J4L5Y6"/>
<feature type="non-terminal residue" evidence="2">
    <location>
        <position position="143"/>
    </location>
</feature>
<feature type="region of interest" description="Disordered" evidence="1">
    <location>
        <begin position="1"/>
        <end position="129"/>
    </location>
</feature>
<evidence type="ECO:0000256" key="1">
    <source>
        <dbReference type="SAM" id="MobiDB-lite"/>
    </source>
</evidence>
<protein>
    <submittedName>
        <fullName evidence="2">FIG018426: putative septation inhibitor protein</fullName>
    </submittedName>
</protein>
<accession>A0A6J4L5Y6</accession>
<proteinExistence type="predicted"/>
<organism evidence="2">
    <name type="scientific">uncultured Nocardioidaceae bacterium</name>
    <dbReference type="NCBI Taxonomy" id="253824"/>
    <lineage>
        <taxon>Bacteria</taxon>
        <taxon>Bacillati</taxon>
        <taxon>Actinomycetota</taxon>
        <taxon>Actinomycetes</taxon>
        <taxon>Propionibacteriales</taxon>
        <taxon>Nocardioidaceae</taxon>
        <taxon>environmental samples</taxon>
    </lineage>
</organism>
<gene>
    <name evidence="2" type="ORF">AVDCRST_MAG34-1505</name>
</gene>
<feature type="non-terminal residue" evidence="2">
    <location>
        <position position="1"/>
    </location>
</feature>
<name>A0A6J4L5Y6_9ACTN</name>
<dbReference type="EMBL" id="CADCUI010000001">
    <property type="protein sequence ID" value="CAA9322187.1"/>
    <property type="molecule type" value="Genomic_DNA"/>
</dbReference>
<evidence type="ECO:0000313" key="2">
    <source>
        <dbReference type="EMBL" id="CAA9322187.1"/>
    </source>
</evidence>